<name>A0A928W0E5_9CYAN</name>
<dbReference type="EMBL" id="JADEXN010000226">
    <property type="protein sequence ID" value="MBE9041656.1"/>
    <property type="molecule type" value="Genomic_DNA"/>
</dbReference>
<evidence type="ECO:0000256" key="1">
    <source>
        <dbReference type="ARBA" id="ARBA00005662"/>
    </source>
</evidence>
<evidence type="ECO:0000259" key="4">
    <source>
        <dbReference type="SMART" id="SM00854"/>
    </source>
</evidence>
<dbReference type="InterPro" id="IPR029052">
    <property type="entry name" value="Metallo-depent_PP-like"/>
</dbReference>
<keyword evidence="6" id="KW-1185">Reference proteome</keyword>
<dbReference type="SUPFAM" id="SSF56300">
    <property type="entry name" value="Metallo-dependent phosphatases"/>
    <property type="match status" value="1"/>
</dbReference>
<dbReference type="Pfam" id="PF09587">
    <property type="entry name" value="PGA_cap"/>
    <property type="match status" value="1"/>
</dbReference>
<comment type="similarity">
    <text evidence="1">Belongs to the CapA family.</text>
</comment>
<dbReference type="InterPro" id="IPR052169">
    <property type="entry name" value="CW_Biosynth-Accessory"/>
</dbReference>
<dbReference type="InterPro" id="IPR019079">
    <property type="entry name" value="Capsule_synth_CapA"/>
</dbReference>
<feature type="region of interest" description="Disordered" evidence="2">
    <location>
        <begin position="516"/>
        <end position="618"/>
    </location>
</feature>
<sequence length="618" mass="68002">MTAYMDILGQPSSMELARSGHFQEIAYWLNQFLIPQGIYARVSAAGKGCLRILVELPPQQASSTPRPSISRKKQLVGFICHQIWQLNSDAIEGVRIAARPAGQSEILWKQSVRISTPANRERKHSRATAKLLLSSIESIRSQIRANYKTLRVLLLTGAAASAFAIGVWLSSQQLFASRSPNSIPFPQPPTVSVSSTSPSAISPPLAKEVGMVDTALERVSVVEHAQVLDPRDPTVSLMFAGDVTLSEGEDNDLSAFAAMEEIAQVDVAAINLEQIFTREASTTAKTATYKSAPESVDFLSNSGIDLVNLANDRVMEYGEAGLLETLETLDRAGIYRVGAGRDATEARRPTILEVKGQKIAYLGYYAGDSNSAGKDKAGTNKALKDRIARDIEAIRDRVDWTIVNFHWGAQLAETPDRWQVDLAHFTIDNGADLIVGHHAKVLQGAQIYKDRAIAYSLGNFIFGGSTERRYDTAVLKVLLKGSQMKVEFLPVEVRDFQPKVVRGRRGRQILRQLEERSEMFDRPMPASALLKRQPRKPNPETNPETNPEPKKQKIAPALPSDSSKFPRSQSISAPSIPTDIDNGGESDISQPWKSVPTFPKLMSSPQEEDDSDTFIRDP</sequence>
<evidence type="ECO:0000313" key="5">
    <source>
        <dbReference type="EMBL" id="MBE9041656.1"/>
    </source>
</evidence>
<protein>
    <submittedName>
        <fullName evidence="5">CapA family protein</fullName>
    </submittedName>
</protein>
<keyword evidence="3" id="KW-1133">Transmembrane helix</keyword>
<dbReference type="Proteomes" id="UP000621799">
    <property type="component" value="Unassembled WGS sequence"/>
</dbReference>
<dbReference type="PANTHER" id="PTHR33393:SF13">
    <property type="entry name" value="PGA BIOSYNTHESIS PROTEIN CAPA"/>
    <property type="match status" value="1"/>
</dbReference>
<dbReference type="PANTHER" id="PTHR33393">
    <property type="entry name" value="POLYGLUTAMINE SYNTHESIS ACCESSORY PROTEIN RV0574C-RELATED"/>
    <property type="match status" value="1"/>
</dbReference>
<comment type="caution">
    <text evidence="5">The sequence shown here is derived from an EMBL/GenBank/DDBJ whole genome shotgun (WGS) entry which is preliminary data.</text>
</comment>
<keyword evidence="3" id="KW-0472">Membrane</keyword>
<keyword evidence="3" id="KW-0812">Transmembrane</keyword>
<proteinExistence type="inferred from homology"/>
<evidence type="ECO:0000256" key="2">
    <source>
        <dbReference type="SAM" id="MobiDB-lite"/>
    </source>
</evidence>
<dbReference type="RefSeq" id="WP_264321854.1">
    <property type="nucleotide sequence ID" value="NZ_JADEXN010000226.1"/>
</dbReference>
<evidence type="ECO:0000256" key="3">
    <source>
        <dbReference type="SAM" id="Phobius"/>
    </source>
</evidence>
<feature type="compositionally biased region" description="Polar residues" evidence="2">
    <location>
        <begin position="560"/>
        <end position="575"/>
    </location>
</feature>
<feature type="non-terminal residue" evidence="5">
    <location>
        <position position="618"/>
    </location>
</feature>
<gene>
    <name evidence="5" type="ORF">IQ235_12780</name>
</gene>
<evidence type="ECO:0000313" key="6">
    <source>
        <dbReference type="Proteomes" id="UP000621799"/>
    </source>
</evidence>
<dbReference type="AlphaFoldDB" id="A0A928W0E5"/>
<dbReference type="CDD" id="cd07381">
    <property type="entry name" value="MPP_CapA"/>
    <property type="match status" value="1"/>
</dbReference>
<dbReference type="Gene3D" id="3.60.21.10">
    <property type="match status" value="1"/>
</dbReference>
<dbReference type="SMART" id="SM00854">
    <property type="entry name" value="PGA_cap"/>
    <property type="match status" value="1"/>
</dbReference>
<reference evidence="5" key="1">
    <citation type="submission" date="2020-10" db="EMBL/GenBank/DDBJ databases">
        <authorList>
            <person name="Castelo-Branco R."/>
            <person name="Eusebio N."/>
            <person name="Adriana R."/>
            <person name="Vieira A."/>
            <person name="Brugerolle De Fraissinette N."/>
            <person name="Rezende De Castro R."/>
            <person name="Schneider M.P."/>
            <person name="Vasconcelos V."/>
            <person name="Leao P.N."/>
        </authorList>
    </citation>
    <scope>NUCLEOTIDE SEQUENCE</scope>
    <source>
        <strain evidence="5">LEGE 11467</strain>
    </source>
</reference>
<organism evidence="5 6">
    <name type="scientific">Zarconia navalis LEGE 11467</name>
    <dbReference type="NCBI Taxonomy" id="1828826"/>
    <lineage>
        <taxon>Bacteria</taxon>
        <taxon>Bacillati</taxon>
        <taxon>Cyanobacteriota</taxon>
        <taxon>Cyanophyceae</taxon>
        <taxon>Oscillatoriophycideae</taxon>
        <taxon>Oscillatoriales</taxon>
        <taxon>Oscillatoriales incertae sedis</taxon>
        <taxon>Zarconia</taxon>
        <taxon>Zarconia navalis</taxon>
    </lineage>
</organism>
<accession>A0A928W0E5</accession>
<feature type="transmembrane region" description="Helical" evidence="3">
    <location>
        <begin position="150"/>
        <end position="169"/>
    </location>
</feature>
<feature type="domain" description="Capsule synthesis protein CapA" evidence="4">
    <location>
        <begin position="236"/>
        <end position="464"/>
    </location>
</feature>